<organism evidence="2 3">
    <name type="scientific">Pseudomonas flavocrustae</name>
    <dbReference type="NCBI Taxonomy" id="2991719"/>
    <lineage>
        <taxon>Bacteria</taxon>
        <taxon>Pseudomonadati</taxon>
        <taxon>Pseudomonadota</taxon>
        <taxon>Gammaproteobacteria</taxon>
        <taxon>Pseudomonadales</taxon>
        <taxon>Pseudomonadaceae</taxon>
        <taxon>Pseudomonas</taxon>
    </lineage>
</organism>
<sequence length="100" mass="10821">MEENAAAVATPPSSGLPPAAPTGKQTVFNDRNFTPRGADNVVSFNDASLNLAPEEARPQPTKITVVHQTPSMKDRACWPYKAGSLEHRNCRSAVGLQYRD</sequence>
<gene>
    <name evidence="2" type="ORF">OMP44_14525</name>
</gene>
<dbReference type="RefSeq" id="WP_280309160.1">
    <property type="nucleotide sequence ID" value="NZ_JAPDIQ010000006.1"/>
</dbReference>
<dbReference type="Proteomes" id="UP001157461">
    <property type="component" value="Unassembled WGS sequence"/>
</dbReference>
<accession>A0ABT6II01</accession>
<comment type="caution">
    <text evidence="2">The sequence shown here is derived from an EMBL/GenBank/DDBJ whole genome shotgun (WGS) entry which is preliminary data.</text>
</comment>
<keyword evidence="3" id="KW-1185">Reference proteome</keyword>
<reference evidence="2 3" key="1">
    <citation type="submission" date="2022-10" db="EMBL/GenBank/DDBJ databases">
        <title>A novel Pseudomonas species, isolated from Passiflora incarnata leaves.</title>
        <authorList>
            <person name="Cueva-Yesquen L.G."/>
            <person name="Fantinatti-Garboggini F."/>
        </authorList>
    </citation>
    <scope>NUCLEOTIDE SEQUENCE [LARGE SCALE GENOMIC DNA]</scope>
    <source>
        <strain evidence="2 3">CBMAI 2609</strain>
    </source>
</reference>
<protein>
    <submittedName>
        <fullName evidence="2">Uncharacterized protein</fullName>
    </submittedName>
</protein>
<name>A0ABT6II01_9PSED</name>
<evidence type="ECO:0000313" key="3">
    <source>
        <dbReference type="Proteomes" id="UP001157461"/>
    </source>
</evidence>
<dbReference type="EMBL" id="JAPDIQ010000006">
    <property type="protein sequence ID" value="MDH4764109.1"/>
    <property type="molecule type" value="Genomic_DNA"/>
</dbReference>
<feature type="region of interest" description="Disordered" evidence="1">
    <location>
        <begin position="1"/>
        <end position="25"/>
    </location>
</feature>
<evidence type="ECO:0000256" key="1">
    <source>
        <dbReference type="SAM" id="MobiDB-lite"/>
    </source>
</evidence>
<proteinExistence type="predicted"/>
<evidence type="ECO:0000313" key="2">
    <source>
        <dbReference type="EMBL" id="MDH4764109.1"/>
    </source>
</evidence>